<feature type="transmembrane region" description="Helical" evidence="1">
    <location>
        <begin position="15"/>
        <end position="31"/>
    </location>
</feature>
<sequence length="187" mass="21054">MINLNESKLFISSNWEYMLGLVVILALLFWCRQEYQQWKQHTIDQVQNGNTQTVVTLPPQIINTKTETIREVAVQTSSQEGAILQFIERQGKVIAIVNGQEVEVPNVSGQPDVKIGENGELRFSTSSTTKIDVTDMANAQARLIANQELEKQAVIHKKELDKEKSARKKERMGWIIGTAVGGYLLTK</sequence>
<dbReference type="STRING" id="1123291.SAMN04490355_1004130"/>
<keyword evidence="3" id="KW-1185">Reference proteome</keyword>
<keyword evidence="1" id="KW-1133">Transmembrane helix</keyword>
<evidence type="ECO:0000313" key="2">
    <source>
        <dbReference type="EMBL" id="SFL43678.1"/>
    </source>
</evidence>
<keyword evidence="1" id="KW-0812">Transmembrane</keyword>
<evidence type="ECO:0000256" key="1">
    <source>
        <dbReference type="SAM" id="Phobius"/>
    </source>
</evidence>
<dbReference type="Proteomes" id="UP000199520">
    <property type="component" value="Unassembled WGS sequence"/>
</dbReference>
<accession>A0A1I4HN08</accession>
<gene>
    <name evidence="2" type="ORF">SAMN04490355_1004130</name>
</gene>
<dbReference type="EMBL" id="FOTS01000004">
    <property type="protein sequence ID" value="SFL43678.1"/>
    <property type="molecule type" value="Genomic_DNA"/>
</dbReference>
<reference evidence="3" key="1">
    <citation type="submission" date="2016-10" db="EMBL/GenBank/DDBJ databases">
        <authorList>
            <person name="Varghese N."/>
            <person name="Submissions S."/>
        </authorList>
    </citation>
    <scope>NUCLEOTIDE SEQUENCE [LARGE SCALE GENOMIC DNA]</scope>
    <source>
        <strain evidence="3">DSM 13327</strain>
    </source>
</reference>
<dbReference type="RefSeq" id="WP_090932923.1">
    <property type="nucleotide sequence ID" value="NZ_FOTS01000004.1"/>
</dbReference>
<name>A0A1I4HN08_9FIRM</name>
<dbReference type="AlphaFoldDB" id="A0A1I4HN08"/>
<keyword evidence="1" id="KW-0472">Membrane</keyword>
<protein>
    <submittedName>
        <fullName evidence="2">Uncharacterized protein</fullName>
    </submittedName>
</protein>
<proteinExistence type="predicted"/>
<dbReference type="OrthoDB" id="1680187at2"/>
<evidence type="ECO:0000313" key="3">
    <source>
        <dbReference type="Proteomes" id="UP000199520"/>
    </source>
</evidence>
<organism evidence="2 3">
    <name type="scientific">Pelosinus propionicus DSM 13327</name>
    <dbReference type="NCBI Taxonomy" id="1123291"/>
    <lineage>
        <taxon>Bacteria</taxon>
        <taxon>Bacillati</taxon>
        <taxon>Bacillota</taxon>
        <taxon>Negativicutes</taxon>
        <taxon>Selenomonadales</taxon>
        <taxon>Sporomusaceae</taxon>
        <taxon>Pelosinus</taxon>
    </lineage>
</organism>